<evidence type="ECO:0000313" key="3">
    <source>
        <dbReference type="Proteomes" id="UP000199550"/>
    </source>
</evidence>
<feature type="chain" id="PRO_5011779247" description="DUF2927 domain-containing protein" evidence="1">
    <location>
        <begin position="29"/>
        <end position="328"/>
    </location>
</feature>
<dbReference type="InterPro" id="IPR021323">
    <property type="entry name" value="DUF2927"/>
</dbReference>
<gene>
    <name evidence="2" type="ORF">SAMN04488004_10752</name>
</gene>
<feature type="signal peptide" evidence="1">
    <location>
        <begin position="1"/>
        <end position="28"/>
    </location>
</feature>
<keyword evidence="1" id="KW-0732">Signal</keyword>
<dbReference type="STRING" id="195913.SAMN04488004_10752"/>
<dbReference type="EMBL" id="FOTF01000007">
    <property type="protein sequence ID" value="SFL06656.1"/>
    <property type="molecule type" value="Genomic_DNA"/>
</dbReference>
<keyword evidence="3" id="KW-1185">Reference proteome</keyword>
<protein>
    <recommendedName>
        <fullName evidence="4">DUF2927 domain-containing protein</fullName>
    </recommendedName>
</protein>
<dbReference type="Proteomes" id="UP000199550">
    <property type="component" value="Unassembled WGS sequence"/>
</dbReference>
<proteinExistence type="predicted"/>
<accession>A0A1I4EQA0</accession>
<dbReference type="AlphaFoldDB" id="A0A1I4EQA0"/>
<dbReference type="Pfam" id="PF11150">
    <property type="entry name" value="DUF2927"/>
    <property type="match status" value="1"/>
</dbReference>
<evidence type="ECO:0000313" key="2">
    <source>
        <dbReference type="EMBL" id="SFL06656.1"/>
    </source>
</evidence>
<dbReference type="PROSITE" id="PS51257">
    <property type="entry name" value="PROKAR_LIPOPROTEIN"/>
    <property type="match status" value="1"/>
</dbReference>
<evidence type="ECO:0008006" key="4">
    <source>
        <dbReference type="Google" id="ProtNLM"/>
    </source>
</evidence>
<dbReference type="GeneID" id="97890356"/>
<name>A0A1I4EQA0_9RHOB</name>
<sequence length="328" mass="35534">MTKRAALRVGMMAAGLAALSACTTPADVAVTPVIPQQVARPIVRTPQPAPAPETVPPVSAESAALKVYYQRLQNDLITQGLLRSDGGGSDTPFTDTMLARNFVRIALFDEYVTDGDFLRAQATESRLRRWDQPIRMSVEFGPSVTADRRSKDRASVAAYAARLSRVSGVPISMTDNNANYHVLFLSEDDRAGYETRLRELVPGIGGSSLRAIMNLPRDQLCIVIAFSEGGSASYAKAVAVIRAEHPTLLTTSCIHEELSQGLGLANDSPQARPSIFNDDEEFGLLTRHDELLLKMLYDKRFKTGMSAAEAAPIARVIAKELLGTDKAS</sequence>
<organism evidence="2 3">
    <name type="scientific">Loktanella salsilacus</name>
    <dbReference type="NCBI Taxonomy" id="195913"/>
    <lineage>
        <taxon>Bacteria</taxon>
        <taxon>Pseudomonadati</taxon>
        <taxon>Pseudomonadota</taxon>
        <taxon>Alphaproteobacteria</taxon>
        <taxon>Rhodobacterales</taxon>
        <taxon>Roseobacteraceae</taxon>
        <taxon>Loktanella</taxon>
    </lineage>
</organism>
<dbReference type="RefSeq" id="WP_245754174.1">
    <property type="nucleotide sequence ID" value="NZ_CAXIDI010000004.1"/>
</dbReference>
<reference evidence="2 3" key="1">
    <citation type="submission" date="2016-10" db="EMBL/GenBank/DDBJ databases">
        <authorList>
            <person name="de Groot N.N."/>
        </authorList>
    </citation>
    <scope>NUCLEOTIDE SEQUENCE [LARGE SCALE GENOMIC DNA]</scope>
    <source>
        <strain evidence="2 3">DSM 16199</strain>
    </source>
</reference>
<evidence type="ECO:0000256" key="1">
    <source>
        <dbReference type="SAM" id="SignalP"/>
    </source>
</evidence>